<feature type="region of interest" description="Disordered" evidence="1">
    <location>
        <begin position="96"/>
        <end position="125"/>
    </location>
</feature>
<keyword evidence="2" id="KW-1133">Transmembrane helix</keyword>
<dbReference type="AlphaFoldDB" id="A0A3N2PIX9"/>
<dbReference type="EMBL" id="ML119069">
    <property type="protein sequence ID" value="ROT34498.1"/>
    <property type="molecule type" value="Genomic_DNA"/>
</dbReference>
<accession>A0A3N2PIX9</accession>
<protein>
    <submittedName>
        <fullName evidence="3">Uncharacterized protein</fullName>
    </submittedName>
</protein>
<dbReference type="Proteomes" id="UP000272025">
    <property type="component" value="Unassembled WGS sequence"/>
</dbReference>
<proteinExistence type="predicted"/>
<dbReference type="GeneID" id="39579508"/>
<name>A0A3N2PIX9_SODAK</name>
<keyword evidence="4" id="KW-1185">Reference proteome</keyword>
<evidence type="ECO:0000313" key="3">
    <source>
        <dbReference type="EMBL" id="ROT34498.1"/>
    </source>
</evidence>
<evidence type="ECO:0000313" key="4">
    <source>
        <dbReference type="Proteomes" id="UP000272025"/>
    </source>
</evidence>
<evidence type="ECO:0000256" key="2">
    <source>
        <dbReference type="SAM" id="Phobius"/>
    </source>
</evidence>
<gene>
    <name evidence="3" type="ORF">SODALDRAFT_329752</name>
</gene>
<sequence length="165" mass="18285">MCSNNHDTYVWTGFQVPIYLYKLVGPQTMDYAGYYSFVLPLTSSFISSILTSSLLRILLSPPTLCSKQRASTKLVVALSLVLRLFTPLSRFVRHNKHAHAAPSTRKTHIVSSTKDVQRHQMPRSRSVVSTPACSAGLVSDLAKPGAKELDQVEIDNRHFTGPSLI</sequence>
<dbReference type="RefSeq" id="XP_028462304.1">
    <property type="nucleotide sequence ID" value="XM_028611030.1"/>
</dbReference>
<keyword evidence="2" id="KW-0812">Transmembrane</keyword>
<feature type="transmembrane region" description="Helical" evidence="2">
    <location>
        <begin position="34"/>
        <end position="59"/>
    </location>
</feature>
<organism evidence="3 4">
    <name type="scientific">Sodiomyces alkalinus (strain CBS 110278 / VKM F-3762 / F11)</name>
    <name type="common">Alkaliphilic filamentous fungus</name>
    <dbReference type="NCBI Taxonomy" id="1314773"/>
    <lineage>
        <taxon>Eukaryota</taxon>
        <taxon>Fungi</taxon>
        <taxon>Dikarya</taxon>
        <taxon>Ascomycota</taxon>
        <taxon>Pezizomycotina</taxon>
        <taxon>Sordariomycetes</taxon>
        <taxon>Hypocreomycetidae</taxon>
        <taxon>Glomerellales</taxon>
        <taxon>Plectosphaerellaceae</taxon>
        <taxon>Sodiomyces</taxon>
    </lineage>
</organism>
<evidence type="ECO:0000256" key="1">
    <source>
        <dbReference type="SAM" id="MobiDB-lite"/>
    </source>
</evidence>
<keyword evidence="2" id="KW-0472">Membrane</keyword>
<reference evidence="3 4" key="1">
    <citation type="journal article" date="2018" name="Mol. Ecol.">
        <title>The obligate alkalophilic soda-lake fungus Sodiomyces alkalinus has shifted to a protein diet.</title>
        <authorList>
            <person name="Grum-Grzhimaylo A.A."/>
            <person name="Falkoski D.L."/>
            <person name="van den Heuvel J."/>
            <person name="Valero-Jimenez C.A."/>
            <person name="Min B."/>
            <person name="Choi I.G."/>
            <person name="Lipzen A."/>
            <person name="Daum C.G."/>
            <person name="Aanen D.K."/>
            <person name="Tsang A."/>
            <person name="Henrissat B."/>
            <person name="Bilanenko E.N."/>
            <person name="de Vries R.P."/>
            <person name="van Kan J.A.L."/>
            <person name="Grigoriev I.V."/>
            <person name="Debets A.J.M."/>
        </authorList>
    </citation>
    <scope>NUCLEOTIDE SEQUENCE [LARGE SCALE GENOMIC DNA]</scope>
    <source>
        <strain evidence="3 4">F11</strain>
    </source>
</reference>